<evidence type="ECO:0000313" key="3">
    <source>
        <dbReference type="Proteomes" id="UP000464657"/>
    </source>
</evidence>
<evidence type="ECO:0000313" key="2">
    <source>
        <dbReference type="EMBL" id="QHI37657.1"/>
    </source>
</evidence>
<proteinExistence type="predicted"/>
<keyword evidence="1" id="KW-0732">Signal</keyword>
<dbReference type="EMBL" id="CP019288">
    <property type="protein sequence ID" value="QHI37657.1"/>
    <property type="molecule type" value="Genomic_DNA"/>
</dbReference>
<dbReference type="RefSeq" id="WP_160130263.1">
    <property type="nucleotide sequence ID" value="NZ_CP019288.1"/>
</dbReference>
<keyword evidence="3" id="KW-1185">Reference proteome</keyword>
<evidence type="ECO:0000256" key="1">
    <source>
        <dbReference type="SAM" id="SignalP"/>
    </source>
</evidence>
<dbReference type="OrthoDB" id="680081at2"/>
<protein>
    <recommendedName>
        <fullName evidence="4">FG-GAP repeat protein</fullName>
    </recommendedName>
</protein>
<dbReference type="Proteomes" id="UP000464657">
    <property type="component" value="Chromosome"/>
</dbReference>
<dbReference type="KEGG" id="kan:IMCC3317_30380"/>
<feature type="chain" id="PRO_5029900530" description="FG-GAP repeat protein" evidence="1">
    <location>
        <begin position="21"/>
        <end position="294"/>
    </location>
</feature>
<dbReference type="AlphaFoldDB" id="A0A7L4ZMD0"/>
<name>A0A7L4ZMD0_9FLAO</name>
<evidence type="ECO:0008006" key="4">
    <source>
        <dbReference type="Google" id="ProtNLM"/>
    </source>
</evidence>
<feature type="signal peptide" evidence="1">
    <location>
        <begin position="1"/>
        <end position="20"/>
    </location>
</feature>
<accession>A0A7L4ZMD0</accession>
<reference evidence="2 3" key="1">
    <citation type="journal article" date="2013" name="Int. J. Syst. Evol. Microbiol.">
        <title>Kordia antarctica sp. nov., isolated from Antarctic seawater.</title>
        <authorList>
            <person name="Baek K."/>
            <person name="Choi A."/>
            <person name="Kang I."/>
            <person name="Lee K."/>
            <person name="Cho J.C."/>
        </authorList>
    </citation>
    <scope>NUCLEOTIDE SEQUENCE [LARGE SCALE GENOMIC DNA]</scope>
    <source>
        <strain evidence="2 3">IMCC3317</strain>
    </source>
</reference>
<sequence>MMRVIYMLLCFLLLLCYACANKNGDKTEKSIVIQEETKPFLTKEQQVLKNSQQLEEQKNAYSMRMYNILNRAILKANPHLKKERYETHYEEFEDSLSTVTIRISIGHLFSEKERHLLIARSDMGEIYHNIYVIKKNDIETVLENKHWKITYISDTIQDINGDNLKDFVINGYGSSGCCLKAFSEVFILKKDNRSFSDRYHFINPTFSPKEHLIKGICYGHLGETEMYKYKWNEEAIDTIEFISFQKNKLGEKTGNIIRSNKRFWIEKGKKDIIVTKIPKEYREIYGFDWFMGKI</sequence>
<organism evidence="2 3">
    <name type="scientific">Kordia antarctica</name>
    <dbReference type="NCBI Taxonomy" id="1218801"/>
    <lineage>
        <taxon>Bacteria</taxon>
        <taxon>Pseudomonadati</taxon>
        <taxon>Bacteroidota</taxon>
        <taxon>Flavobacteriia</taxon>
        <taxon>Flavobacteriales</taxon>
        <taxon>Flavobacteriaceae</taxon>
        <taxon>Kordia</taxon>
    </lineage>
</organism>
<gene>
    <name evidence="2" type="ORF">IMCC3317_30380</name>
</gene>